<evidence type="ECO:0000313" key="2">
    <source>
        <dbReference type="Proteomes" id="UP001163321"/>
    </source>
</evidence>
<proteinExistence type="predicted"/>
<gene>
    <name evidence="1" type="ORF">PsorP6_011186</name>
</gene>
<reference evidence="1 2" key="1">
    <citation type="journal article" date="2022" name="bioRxiv">
        <title>The genome of the oomycete Peronosclerospora sorghi, a cosmopolitan pathogen of maize and sorghum, is inflated with dispersed pseudogenes.</title>
        <authorList>
            <person name="Fletcher K."/>
            <person name="Martin F."/>
            <person name="Isakeit T."/>
            <person name="Cavanaugh K."/>
            <person name="Magill C."/>
            <person name="Michelmore R."/>
        </authorList>
    </citation>
    <scope>NUCLEOTIDE SEQUENCE [LARGE SCALE GENOMIC DNA]</scope>
    <source>
        <strain evidence="1">P6</strain>
    </source>
</reference>
<accession>A0ACC0VVL1</accession>
<organism evidence="1 2">
    <name type="scientific">Peronosclerospora sorghi</name>
    <dbReference type="NCBI Taxonomy" id="230839"/>
    <lineage>
        <taxon>Eukaryota</taxon>
        <taxon>Sar</taxon>
        <taxon>Stramenopiles</taxon>
        <taxon>Oomycota</taxon>
        <taxon>Peronosporomycetes</taxon>
        <taxon>Peronosporales</taxon>
        <taxon>Peronosporaceae</taxon>
        <taxon>Peronosclerospora</taxon>
    </lineage>
</organism>
<evidence type="ECO:0000313" key="1">
    <source>
        <dbReference type="EMBL" id="KAI9909783.1"/>
    </source>
</evidence>
<name>A0ACC0VVL1_9STRA</name>
<dbReference type="Proteomes" id="UP001163321">
    <property type="component" value="Chromosome 6"/>
</dbReference>
<keyword evidence="2" id="KW-1185">Reference proteome</keyword>
<dbReference type="EMBL" id="CM047585">
    <property type="protein sequence ID" value="KAI9909783.1"/>
    <property type="molecule type" value="Genomic_DNA"/>
</dbReference>
<comment type="caution">
    <text evidence="1">The sequence shown here is derived from an EMBL/GenBank/DDBJ whole genome shotgun (WGS) entry which is preliminary data.</text>
</comment>
<sequence>MILLTGDNHMVVVCNGCDHSHSSDTKSELKVRVTCPDGILPLFFLDKHAALCTAALLISSLNLTTKQFHRFKTNFKRFGFNDTACKIT</sequence>
<protein>
    <submittedName>
        <fullName evidence="1">Uncharacterized protein</fullName>
    </submittedName>
</protein>